<keyword evidence="6" id="KW-1185">Reference proteome</keyword>
<dbReference type="GO" id="GO:0008967">
    <property type="term" value="F:phosphoglycolate phosphatase activity"/>
    <property type="evidence" value="ECO:0007669"/>
    <property type="project" value="UniProtKB-EC"/>
</dbReference>
<dbReference type="SFLD" id="SFLDS00003">
    <property type="entry name" value="Haloacid_Dehalogenase"/>
    <property type="match status" value="1"/>
</dbReference>
<gene>
    <name evidence="5" type="ORF">SAMN05421665_2228</name>
</gene>
<dbReference type="NCBIfam" id="TIGR01509">
    <property type="entry name" value="HAD-SF-IA-v3"/>
    <property type="match status" value="1"/>
</dbReference>
<evidence type="ECO:0000256" key="4">
    <source>
        <dbReference type="ARBA" id="ARBA00013078"/>
    </source>
</evidence>
<evidence type="ECO:0000256" key="2">
    <source>
        <dbReference type="ARBA" id="ARBA00004818"/>
    </source>
</evidence>
<evidence type="ECO:0000313" key="6">
    <source>
        <dbReference type="Proteomes" id="UP000186997"/>
    </source>
</evidence>
<dbReference type="InterPro" id="IPR036412">
    <property type="entry name" value="HAD-like_sf"/>
</dbReference>
<dbReference type="PANTHER" id="PTHR43434:SF1">
    <property type="entry name" value="PHOSPHOGLYCOLATE PHOSPHATASE"/>
    <property type="match status" value="1"/>
</dbReference>
<dbReference type="GO" id="GO:0006281">
    <property type="term" value="P:DNA repair"/>
    <property type="evidence" value="ECO:0007669"/>
    <property type="project" value="TreeGrafter"/>
</dbReference>
<comment type="similarity">
    <text evidence="3">Belongs to the HAD-like hydrolase superfamily. CbbY/CbbZ/Gph/YieH family.</text>
</comment>
<dbReference type="Gene3D" id="3.40.50.1000">
    <property type="entry name" value="HAD superfamily/HAD-like"/>
    <property type="match status" value="1"/>
</dbReference>
<dbReference type="AlphaFoldDB" id="A0A1R3X982"/>
<accession>A0A1R3X982</accession>
<dbReference type="InterPro" id="IPR023214">
    <property type="entry name" value="HAD_sf"/>
</dbReference>
<protein>
    <recommendedName>
        <fullName evidence="4">phosphoglycolate phosphatase</fullName>
        <ecNumber evidence="4">3.1.3.18</ecNumber>
    </recommendedName>
</protein>
<dbReference type="SFLD" id="SFLDG01129">
    <property type="entry name" value="C1.5:_HAD__Beta-PGM__Phosphata"/>
    <property type="match status" value="1"/>
</dbReference>
<dbReference type="EC" id="3.1.3.18" evidence="4"/>
<comment type="pathway">
    <text evidence="2">Organic acid metabolism; glycolate biosynthesis; glycolate from 2-phosphoglycolate: step 1/1.</text>
</comment>
<dbReference type="PANTHER" id="PTHR43434">
    <property type="entry name" value="PHOSPHOGLYCOLATE PHOSPHATASE"/>
    <property type="match status" value="1"/>
</dbReference>
<organism evidence="5 6">
    <name type="scientific">Yoonia rosea</name>
    <dbReference type="NCBI Taxonomy" id="287098"/>
    <lineage>
        <taxon>Bacteria</taxon>
        <taxon>Pseudomonadati</taxon>
        <taxon>Pseudomonadota</taxon>
        <taxon>Alphaproteobacteria</taxon>
        <taxon>Rhodobacterales</taxon>
        <taxon>Paracoccaceae</taxon>
        <taxon>Yoonia</taxon>
    </lineage>
</organism>
<dbReference type="InterPro" id="IPR050155">
    <property type="entry name" value="HAD-like_hydrolase_sf"/>
</dbReference>
<dbReference type="EMBL" id="FTPR01000001">
    <property type="protein sequence ID" value="SIT86119.1"/>
    <property type="molecule type" value="Genomic_DNA"/>
</dbReference>
<reference evidence="6" key="1">
    <citation type="submission" date="2017-01" db="EMBL/GenBank/DDBJ databases">
        <authorList>
            <person name="Varghese N."/>
            <person name="Submissions S."/>
        </authorList>
    </citation>
    <scope>NUCLEOTIDE SEQUENCE [LARGE SCALE GENOMIC DNA]</scope>
    <source>
        <strain evidence="6">DSM 29591</strain>
    </source>
</reference>
<evidence type="ECO:0000313" key="5">
    <source>
        <dbReference type="EMBL" id="SIT86119.1"/>
    </source>
</evidence>
<dbReference type="STRING" id="287098.SAMN05421665_2228"/>
<sequence>MTPELVIFDCDGVLVDTETVTNQIIANFLARYGLRLPVDEINTLFAGGTMALVGVEATKRGATLPEGWLDDIYGLVFDALRKGVDIIDGVEDLIARVTAQGIAVAIASNGPLQKMEITLRPSGLWQPFEGRIYSGHQHGPKPKPDMLFRIMADVGVSPAQTVMIDDMPAGCRAAQAAGVRCFGYVADGDPHRLAGTGAINVASMRMIGDLLGLPD</sequence>
<dbReference type="RefSeq" id="WP_076659611.1">
    <property type="nucleotide sequence ID" value="NZ_FTPR01000001.1"/>
</dbReference>
<dbReference type="InterPro" id="IPR006439">
    <property type="entry name" value="HAD-SF_hydro_IA"/>
</dbReference>
<dbReference type="SUPFAM" id="SSF56784">
    <property type="entry name" value="HAD-like"/>
    <property type="match status" value="1"/>
</dbReference>
<proteinExistence type="inferred from homology"/>
<evidence type="ECO:0000256" key="1">
    <source>
        <dbReference type="ARBA" id="ARBA00000830"/>
    </source>
</evidence>
<dbReference type="Proteomes" id="UP000186997">
    <property type="component" value="Unassembled WGS sequence"/>
</dbReference>
<dbReference type="Gene3D" id="1.10.150.240">
    <property type="entry name" value="Putative phosphatase, domain 2"/>
    <property type="match status" value="1"/>
</dbReference>
<dbReference type="InterPro" id="IPR041492">
    <property type="entry name" value="HAD_2"/>
</dbReference>
<dbReference type="Pfam" id="PF13419">
    <property type="entry name" value="HAD_2"/>
    <property type="match status" value="1"/>
</dbReference>
<evidence type="ECO:0000256" key="3">
    <source>
        <dbReference type="ARBA" id="ARBA00006171"/>
    </source>
</evidence>
<name>A0A1R3X982_9RHOB</name>
<dbReference type="InterPro" id="IPR023198">
    <property type="entry name" value="PGP-like_dom2"/>
</dbReference>
<comment type="catalytic activity">
    <reaction evidence="1">
        <text>2-phosphoglycolate + H2O = glycolate + phosphate</text>
        <dbReference type="Rhea" id="RHEA:14369"/>
        <dbReference type="ChEBI" id="CHEBI:15377"/>
        <dbReference type="ChEBI" id="CHEBI:29805"/>
        <dbReference type="ChEBI" id="CHEBI:43474"/>
        <dbReference type="ChEBI" id="CHEBI:58033"/>
        <dbReference type="EC" id="3.1.3.18"/>
    </reaction>
</comment>